<evidence type="ECO:0000256" key="1">
    <source>
        <dbReference type="SAM" id="MobiDB-lite"/>
    </source>
</evidence>
<feature type="region of interest" description="Disordered" evidence="1">
    <location>
        <begin position="612"/>
        <end position="645"/>
    </location>
</feature>
<sequence>MPLTGLSSVVVNPASGNAASVTGRPQREPPPSLGAGTATTISRGDDSSSGNRLLTDAKNDLHYFDVLHPILLSHVRRANSGGVLALLSLPSIAESDVFWRTCTYREGLVAAVLIHVMEHTGQLTVPASSPTFFMPVSDAASPPGEFVNNEPADDSRACSPEPIPQTKHQPSLPSSPPCSSPAPSVLPDAISVTANGFSPGTDSPHITPLTVDDLYVLLHLCSREGAGAGVSCVAHKNVSSLGECRGADSAERLDSLNRRHLPALASLLRVGRALQQRRNDRNTWAKGSEASSWQRQPIMALREASADMDLELYIQSIMRRLEAIKGVQTHVGEQNLDTPAATTRKRLRSSAAPTTSSTSTSNGARRTDTLTSSTSDSLCGMRREVTAVAHTDAVDLAALAAVLQEHCHDMIYVNPFSGRIAAPETVDESTDSNMTTATTIMGVSSSNSNCSRTNTAHAVCTTTAHITAGMATERTSIADLVHASPEAVSEGTEGTEADAAEDIDVQDAPPGLDAVALLRRIPAISATRWLLPSGAGQTCAETQCPLSATATTAMALPGAGSAAADSLPLPRAPKCFSIPATAVAPQPRDTEEEERVSAAIRAFDAFTTALEQSAASKARMPADPPQSSHALPAPSSSSSTGNIRSHRAAARLATLDARHPRPLVPPPPPPPSSSSSQVRRRYKFSPQEDAAILHGVARFGGMSGSFQYILHAYRGVWRTGRTALHLYDHWRGALRRRAVAAARSEATSHTDGSAFNEARDDGEDAVRMSPIYRGTPDCRQDLSSEIEDSSDES</sequence>
<reference evidence="2" key="1">
    <citation type="submission" date="2019-11" db="EMBL/GenBank/DDBJ databases">
        <title>Leishmania tarentolae CDS.</title>
        <authorList>
            <person name="Goto Y."/>
            <person name="Yamagishi J."/>
        </authorList>
    </citation>
    <scope>NUCLEOTIDE SEQUENCE [LARGE SCALE GENOMIC DNA]</scope>
    <source>
        <strain evidence="2">Parrot Tar II</strain>
    </source>
</reference>
<protein>
    <recommendedName>
        <fullName evidence="4">Ttaggg binding factor</fullName>
    </recommendedName>
</protein>
<evidence type="ECO:0000313" key="3">
    <source>
        <dbReference type="Proteomes" id="UP000419144"/>
    </source>
</evidence>
<proteinExistence type="predicted"/>
<feature type="compositionally biased region" description="Pro residues" evidence="1">
    <location>
        <begin position="662"/>
        <end position="672"/>
    </location>
</feature>
<feature type="region of interest" description="Disordered" evidence="1">
    <location>
        <begin position="658"/>
        <end position="682"/>
    </location>
</feature>
<dbReference type="OrthoDB" id="608866at2759"/>
<keyword evidence="3" id="KW-1185">Reference proteome</keyword>
<evidence type="ECO:0000313" key="2">
    <source>
        <dbReference type="EMBL" id="GET87841.1"/>
    </source>
</evidence>
<feature type="region of interest" description="Disordered" evidence="1">
    <location>
        <begin position="335"/>
        <end position="376"/>
    </location>
</feature>
<organism evidence="2 3">
    <name type="scientific">Leishmania tarentolae</name>
    <name type="common">Sauroleishmania tarentolae</name>
    <dbReference type="NCBI Taxonomy" id="5689"/>
    <lineage>
        <taxon>Eukaryota</taxon>
        <taxon>Discoba</taxon>
        <taxon>Euglenozoa</taxon>
        <taxon>Kinetoplastea</taxon>
        <taxon>Metakinetoplastina</taxon>
        <taxon>Trypanosomatida</taxon>
        <taxon>Trypanosomatidae</taxon>
        <taxon>Leishmaniinae</taxon>
        <taxon>Leishmania</taxon>
        <taxon>lizard Leishmania</taxon>
    </lineage>
</organism>
<dbReference type="Proteomes" id="UP000419144">
    <property type="component" value="Unassembled WGS sequence"/>
</dbReference>
<feature type="compositionally biased region" description="Low complexity" evidence="1">
    <location>
        <begin position="625"/>
        <end position="639"/>
    </location>
</feature>
<dbReference type="EMBL" id="BLBS01000023">
    <property type="protein sequence ID" value="GET87841.1"/>
    <property type="molecule type" value="Genomic_DNA"/>
</dbReference>
<gene>
    <name evidence="2" type="ORF">LtaPh_1812300</name>
</gene>
<dbReference type="AlphaFoldDB" id="A0A640KF77"/>
<dbReference type="Gene3D" id="1.10.10.60">
    <property type="entry name" value="Homeodomain-like"/>
    <property type="match status" value="1"/>
</dbReference>
<evidence type="ECO:0008006" key="4">
    <source>
        <dbReference type="Google" id="ProtNLM"/>
    </source>
</evidence>
<feature type="region of interest" description="Disordered" evidence="1">
    <location>
        <begin position="143"/>
        <end position="185"/>
    </location>
</feature>
<feature type="compositionally biased region" description="Acidic residues" evidence="1">
    <location>
        <begin position="784"/>
        <end position="793"/>
    </location>
</feature>
<feature type="region of interest" description="Disordered" evidence="1">
    <location>
        <begin position="744"/>
        <end position="793"/>
    </location>
</feature>
<name>A0A640KF77_LEITA</name>
<feature type="compositionally biased region" description="Low complexity" evidence="1">
    <location>
        <begin position="349"/>
        <end position="376"/>
    </location>
</feature>
<feature type="region of interest" description="Disordered" evidence="1">
    <location>
        <begin position="15"/>
        <end position="52"/>
    </location>
</feature>
<dbReference type="VEuPathDB" id="TriTrypDB:LtaPh_1812300"/>
<feature type="compositionally biased region" description="Polar residues" evidence="1">
    <location>
        <begin position="37"/>
        <end position="52"/>
    </location>
</feature>
<accession>A0A640KF77</accession>
<comment type="caution">
    <text evidence="2">The sequence shown here is derived from an EMBL/GenBank/DDBJ whole genome shotgun (WGS) entry which is preliminary data.</text>
</comment>